<evidence type="ECO:0000256" key="1">
    <source>
        <dbReference type="SAM" id="Phobius"/>
    </source>
</evidence>
<dbReference type="PANTHER" id="PTHR34980">
    <property type="entry name" value="INNER MEMBRANE PROTEIN-RELATED-RELATED"/>
    <property type="match status" value="1"/>
</dbReference>
<dbReference type="eggNOG" id="COG3152">
    <property type="taxonomic scope" value="Bacteria"/>
</dbReference>
<protein>
    <recommendedName>
        <fullName evidence="4">DUF805 domain-containing protein</fullName>
    </recommendedName>
</protein>
<dbReference type="GO" id="GO:0005886">
    <property type="term" value="C:plasma membrane"/>
    <property type="evidence" value="ECO:0007669"/>
    <property type="project" value="TreeGrafter"/>
</dbReference>
<evidence type="ECO:0008006" key="4">
    <source>
        <dbReference type="Google" id="ProtNLM"/>
    </source>
</evidence>
<keyword evidence="3" id="KW-1185">Reference proteome</keyword>
<evidence type="ECO:0000313" key="3">
    <source>
        <dbReference type="Proteomes" id="UP000024547"/>
    </source>
</evidence>
<reference evidence="2 3" key="1">
    <citation type="journal article" date="2014" name="Antonie Van Leeuwenhoek">
        <title>Hyphomonas beringensis sp. nov. and Hyphomonas chukchiensis sp. nov., isolated from surface seawater of the Bering Sea and Chukchi Sea.</title>
        <authorList>
            <person name="Li C."/>
            <person name="Lai Q."/>
            <person name="Li G."/>
            <person name="Dong C."/>
            <person name="Wang J."/>
            <person name="Liao Y."/>
            <person name="Shao Z."/>
        </authorList>
    </citation>
    <scope>NUCLEOTIDE SEQUENCE [LARGE SCALE GENOMIC DNA]</scope>
    <source>
        <strain evidence="2 3">22II1-22F38</strain>
    </source>
</reference>
<feature type="transmembrane region" description="Helical" evidence="1">
    <location>
        <begin position="27"/>
        <end position="48"/>
    </location>
</feature>
<keyword evidence="1" id="KW-0812">Transmembrane</keyword>
<sequence length="148" mass="16217">MVSFPDAVKMFFSRYVDFQGRSQRSEYWWVALFNVIVFGVLAVLAFGLGGNFETGEMNPLGMIFFAVMGLYALAIIIPSIALFIRRLHDINQTGWIYLGLVIAGFIPFINFLASIAQIVIACIPGTVGPNKYGPDPKNPTAGAADTFV</sequence>
<dbReference type="RefSeq" id="WP_035550727.1">
    <property type="nucleotide sequence ID" value="NZ_AWFH01000012.1"/>
</dbReference>
<feature type="transmembrane region" description="Helical" evidence="1">
    <location>
        <begin position="60"/>
        <end position="84"/>
    </location>
</feature>
<comment type="caution">
    <text evidence="2">The sequence shown here is derived from an EMBL/GenBank/DDBJ whole genome shotgun (WGS) entry which is preliminary data.</text>
</comment>
<keyword evidence="1" id="KW-1133">Transmembrane helix</keyword>
<dbReference type="AlphaFoldDB" id="A0A059E1W9"/>
<dbReference type="PATRIC" id="fig|1280948.3.peg.1542"/>
<dbReference type="Pfam" id="PF05656">
    <property type="entry name" value="DUF805"/>
    <property type="match status" value="1"/>
</dbReference>
<dbReference type="GeneID" id="92498621"/>
<dbReference type="EMBL" id="AWFH01000012">
    <property type="protein sequence ID" value="KCZ61633.1"/>
    <property type="molecule type" value="Genomic_DNA"/>
</dbReference>
<dbReference type="STRING" id="1280948.HY36_03555"/>
<proteinExistence type="predicted"/>
<dbReference type="PANTHER" id="PTHR34980:SF2">
    <property type="entry name" value="INNER MEMBRANE PROTEIN YHAH-RELATED"/>
    <property type="match status" value="1"/>
</dbReference>
<keyword evidence="1" id="KW-0472">Membrane</keyword>
<accession>A0A059E1W9</accession>
<gene>
    <name evidence="2" type="ORF">HY36_03555</name>
</gene>
<name>A0A059E1W9_9PROT</name>
<dbReference type="InterPro" id="IPR008523">
    <property type="entry name" value="DUF805"/>
</dbReference>
<organism evidence="2 3">
    <name type="scientific">Hyphomonas atlantica</name>
    <dbReference type="NCBI Taxonomy" id="1280948"/>
    <lineage>
        <taxon>Bacteria</taxon>
        <taxon>Pseudomonadati</taxon>
        <taxon>Pseudomonadota</taxon>
        <taxon>Alphaproteobacteria</taxon>
        <taxon>Hyphomonadales</taxon>
        <taxon>Hyphomonadaceae</taxon>
        <taxon>Hyphomonas</taxon>
    </lineage>
</organism>
<dbReference type="Proteomes" id="UP000024547">
    <property type="component" value="Unassembled WGS sequence"/>
</dbReference>
<evidence type="ECO:0000313" key="2">
    <source>
        <dbReference type="EMBL" id="KCZ61633.1"/>
    </source>
</evidence>
<feature type="transmembrane region" description="Helical" evidence="1">
    <location>
        <begin position="96"/>
        <end position="120"/>
    </location>
</feature>